<evidence type="ECO:0000256" key="5">
    <source>
        <dbReference type="ARBA" id="ARBA00023136"/>
    </source>
</evidence>
<comment type="subcellular location">
    <subcellularLocation>
        <location evidence="1">Membrane</location>
        <topology evidence="1">Multi-pass membrane protein</topology>
    </subcellularLocation>
</comment>
<feature type="transmembrane region" description="Helical" evidence="6">
    <location>
        <begin position="421"/>
        <end position="439"/>
    </location>
</feature>
<feature type="transmembrane region" description="Helical" evidence="6">
    <location>
        <begin position="142"/>
        <end position="161"/>
    </location>
</feature>
<dbReference type="AlphaFoldDB" id="A0A0N5ALM3"/>
<evidence type="ECO:0000256" key="6">
    <source>
        <dbReference type="SAM" id="Phobius"/>
    </source>
</evidence>
<dbReference type="WBParaSite" id="SMUV_0000544501-mRNA-1">
    <property type="protein sequence ID" value="SMUV_0000544501-mRNA-1"/>
    <property type="gene ID" value="SMUV_0000544501"/>
</dbReference>
<evidence type="ECO:0000256" key="3">
    <source>
        <dbReference type="ARBA" id="ARBA00022692"/>
    </source>
</evidence>
<feature type="transmembrane region" description="Helical" evidence="6">
    <location>
        <begin position="525"/>
        <end position="542"/>
    </location>
</feature>
<feature type="transmembrane region" description="Helical" evidence="6">
    <location>
        <begin position="6"/>
        <end position="25"/>
    </location>
</feature>
<dbReference type="Pfam" id="PF04791">
    <property type="entry name" value="LMBR1"/>
    <property type="match status" value="1"/>
</dbReference>
<feature type="transmembrane region" description="Helical" evidence="6">
    <location>
        <begin position="99"/>
        <end position="122"/>
    </location>
</feature>
<reference evidence="8" key="1">
    <citation type="submission" date="2017-02" db="UniProtKB">
        <authorList>
            <consortium name="WormBaseParasite"/>
        </authorList>
    </citation>
    <scope>IDENTIFICATION</scope>
</reference>
<accession>A0A0N5ALM3</accession>
<dbReference type="InterPro" id="IPR051584">
    <property type="entry name" value="GPCR-associated_LMBR1"/>
</dbReference>
<keyword evidence="3 6" id="KW-0812">Transmembrane</keyword>
<sequence>MDPGLLIFELVFVFCLTVILLNKYGNWRKQHFIVTLSTFVGWYFSFIIIFILPLDIAITFYYRCLYENDKMKELYNTTIFCKEPDGFVEDYVLRRMWRFVYWTAQLLTWQVLLIILPLMQSYSNAGDFTAFGRFRSAVYNNVIYYGVYVTVFVILLIYVAFKGVSLNAEHLKVILISASNTWGLFLLVVLLGYGLIEVPRQLWQLGDRGYRLRKTYFDIDKLSTDKNETEDTLYDVYREARSALSMLRNEHILRGYAQAILAKFSPDLVSQITALRSTSATVSNLPIDEQNFIANESYLISLHRRVIKAIINHHRTQAQWNALINLALHLENVEQAECTGQFVRLDNLRSSKIFCNNRFEYIWHVILKPRLLKIISIAFFGMTAFIMWSECTFFVVHPTLSLASKVVAAAAMSYHYLEIQMWSMAIIAYLCICAYYTVFKLRIYRYYHLDPHHMTDENSLLFSAILLCRLTPPICLNALGMIHLDSHITADTEFGVETQFTNVFVYWLFMGHLDVIPILAKGLNIYLPILIVLLCLGTWFRLGTRFLHNLGIDQFVGDDEMTSDMISGGKALVSLERNKIVRASNRKQRDQYWAEKLAELNNTRGSQQRLAQEPVGERWLPANEMTSEEDRSVTLFEGDSKYPLFSSYELFQQPMPGQDPPLPSNVFDDL</sequence>
<dbReference type="InterPro" id="IPR006876">
    <property type="entry name" value="LMBR1-like_membr_prot"/>
</dbReference>
<feature type="transmembrane region" description="Helical" evidence="6">
    <location>
        <begin position="371"/>
        <end position="388"/>
    </location>
</feature>
<evidence type="ECO:0000256" key="2">
    <source>
        <dbReference type="ARBA" id="ARBA00010487"/>
    </source>
</evidence>
<dbReference type="PANTHER" id="PTHR21355">
    <property type="entry name" value="G-PROTEIN COUPLED RECEPTOR-ASSOCIATED PROTEIN LMBRD2"/>
    <property type="match status" value="1"/>
</dbReference>
<dbReference type="STRING" id="451379.A0A0N5ALM3"/>
<feature type="transmembrane region" description="Helical" evidence="6">
    <location>
        <begin position="32"/>
        <end position="62"/>
    </location>
</feature>
<dbReference type="Proteomes" id="UP000046393">
    <property type="component" value="Unplaced"/>
</dbReference>
<proteinExistence type="inferred from homology"/>
<keyword evidence="7" id="KW-1185">Reference proteome</keyword>
<evidence type="ECO:0000313" key="8">
    <source>
        <dbReference type="WBParaSite" id="SMUV_0000544501-mRNA-1"/>
    </source>
</evidence>
<evidence type="ECO:0000256" key="1">
    <source>
        <dbReference type="ARBA" id="ARBA00004141"/>
    </source>
</evidence>
<dbReference type="PANTHER" id="PTHR21355:SF0">
    <property type="entry name" value="G-PROTEIN COUPLED RECEPTOR-ASSOCIATED PROTEIN LMBRD2"/>
    <property type="match status" value="1"/>
</dbReference>
<evidence type="ECO:0000256" key="4">
    <source>
        <dbReference type="ARBA" id="ARBA00022989"/>
    </source>
</evidence>
<keyword evidence="4 6" id="KW-1133">Transmembrane helix</keyword>
<protein>
    <submittedName>
        <fullName evidence="8">LMBR1 domain-containing protein 2</fullName>
    </submittedName>
</protein>
<feature type="transmembrane region" description="Helical" evidence="6">
    <location>
        <begin position="459"/>
        <end position="479"/>
    </location>
</feature>
<name>A0A0N5ALM3_9BILA</name>
<evidence type="ECO:0000313" key="7">
    <source>
        <dbReference type="Proteomes" id="UP000046393"/>
    </source>
</evidence>
<comment type="similarity">
    <text evidence="2">Belongs to the LIMR family.</text>
</comment>
<dbReference type="GO" id="GO:0016020">
    <property type="term" value="C:membrane"/>
    <property type="evidence" value="ECO:0007669"/>
    <property type="project" value="UniProtKB-SubCell"/>
</dbReference>
<feature type="transmembrane region" description="Helical" evidence="6">
    <location>
        <begin position="173"/>
        <end position="196"/>
    </location>
</feature>
<organism evidence="7 8">
    <name type="scientific">Syphacia muris</name>
    <dbReference type="NCBI Taxonomy" id="451379"/>
    <lineage>
        <taxon>Eukaryota</taxon>
        <taxon>Metazoa</taxon>
        <taxon>Ecdysozoa</taxon>
        <taxon>Nematoda</taxon>
        <taxon>Chromadorea</taxon>
        <taxon>Rhabditida</taxon>
        <taxon>Spirurina</taxon>
        <taxon>Oxyuridomorpha</taxon>
        <taxon>Oxyuroidea</taxon>
        <taxon>Oxyuridae</taxon>
        <taxon>Syphacia</taxon>
    </lineage>
</organism>
<keyword evidence="5 6" id="KW-0472">Membrane</keyword>